<dbReference type="Pfam" id="PF00595">
    <property type="entry name" value="PDZ"/>
    <property type="match status" value="1"/>
</dbReference>
<dbReference type="GO" id="GO:0007098">
    <property type="term" value="P:centrosome cycle"/>
    <property type="evidence" value="ECO:0007669"/>
    <property type="project" value="TreeGrafter"/>
</dbReference>
<evidence type="ECO:0000259" key="2">
    <source>
        <dbReference type="PROSITE" id="PS50106"/>
    </source>
</evidence>
<dbReference type="InterPro" id="IPR001478">
    <property type="entry name" value="PDZ"/>
</dbReference>
<dbReference type="Gene3D" id="2.30.42.10">
    <property type="match status" value="1"/>
</dbReference>
<feature type="compositionally biased region" description="Polar residues" evidence="1">
    <location>
        <begin position="798"/>
        <end position="809"/>
    </location>
</feature>
<comment type="caution">
    <text evidence="3">The sequence shown here is derived from an EMBL/GenBank/DDBJ whole genome shotgun (WGS) entry which is preliminary data.</text>
</comment>
<dbReference type="GO" id="GO:0005634">
    <property type="term" value="C:nucleus"/>
    <property type="evidence" value="ECO:0007669"/>
    <property type="project" value="TreeGrafter"/>
</dbReference>
<dbReference type="InterPro" id="IPR036034">
    <property type="entry name" value="PDZ_sf"/>
</dbReference>
<dbReference type="GO" id="GO:0016324">
    <property type="term" value="C:apical plasma membrane"/>
    <property type="evidence" value="ECO:0007669"/>
    <property type="project" value="TreeGrafter"/>
</dbReference>
<feature type="compositionally biased region" description="Polar residues" evidence="1">
    <location>
        <begin position="302"/>
        <end position="316"/>
    </location>
</feature>
<feature type="compositionally biased region" description="Basic and acidic residues" evidence="1">
    <location>
        <begin position="318"/>
        <end position="329"/>
    </location>
</feature>
<feature type="compositionally biased region" description="Basic and acidic residues" evidence="1">
    <location>
        <begin position="570"/>
        <end position="579"/>
    </location>
</feature>
<feature type="compositionally biased region" description="Polar residues" evidence="1">
    <location>
        <begin position="750"/>
        <end position="762"/>
    </location>
</feature>
<proteinExistence type="predicted"/>
<feature type="region of interest" description="Disordered" evidence="1">
    <location>
        <begin position="77"/>
        <end position="109"/>
    </location>
</feature>
<dbReference type="GO" id="GO:0005938">
    <property type="term" value="C:cell cortex"/>
    <property type="evidence" value="ECO:0007669"/>
    <property type="project" value="TreeGrafter"/>
</dbReference>
<gene>
    <name evidence="3" type="ORF">LSH36_1515g00010</name>
</gene>
<organism evidence="3 4">
    <name type="scientific">Paralvinella palmiformis</name>
    <dbReference type="NCBI Taxonomy" id="53620"/>
    <lineage>
        <taxon>Eukaryota</taxon>
        <taxon>Metazoa</taxon>
        <taxon>Spiralia</taxon>
        <taxon>Lophotrochozoa</taxon>
        <taxon>Annelida</taxon>
        <taxon>Polychaeta</taxon>
        <taxon>Sedentaria</taxon>
        <taxon>Canalipalpata</taxon>
        <taxon>Terebellida</taxon>
        <taxon>Terebelliformia</taxon>
        <taxon>Alvinellidae</taxon>
        <taxon>Paralvinella</taxon>
    </lineage>
</organism>
<dbReference type="SUPFAM" id="SSF50156">
    <property type="entry name" value="PDZ domain-like"/>
    <property type="match status" value="1"/>
</dbReference>
<protein>
    <recommendedName>
        <fullName evidence="2">PDZ domain-containing protein</fullName>
    </recommendedName>
</protein>
<evidence type="ECO:0000313" key="3">
    <source>
        <dbReference type="EMBL" id="KAK2140020.1"/>
    </source>
</evidence>
<name>A0AAD9MNP7_9ANNE</name>
<accession>A0AAD9MNP7</accession>
<feature type="compositionally biased region" description="Basic and acidic residues" evidence="1">
    <location>
        <begin position="787"/>
        <end position="797"/>
    </location>
</feature>
<evidence type="ECO:0000313" key="4">
    <source>
        <dbReference type="Proteomes" id="UP001208570"/>
    </source>
</evidence>
<reference evidence="3" key="1">
    <citation type="journal article" date="2023" name="Mol. Biol. Evol.">
        <title>Third-Generation Sequencing Reveals the Adaptive Role of the Epigenome in Three Deep-Sea Polychaetes.</title>
        <authorList>
            <person name="Perez M."/>
            <person name="Aroh O."/>
            <person name="Sun Y."/>
            <person name="Lan Y."/>
            <person name="Juniper S.K."/>
            <person name="Young C.R."/>
            <person name="Angers B."/>
            <person name="Qian P.Y."/>
        </authorList>
    </citation>
    <scope>NUCLEOTIDE SEQUENCE</scope>
    <source>
        <strain evidence="3">P08H-3</strain>
    </source>
</reference>
<dbReference type="Proteomes" id="UP001208570">
    <property type="component" value="Unassembled WGS sequence"/>
</dbReference>
<evidence type="ECO:0000256" key="1">
    <source>
        <dbReference type="SAM" id="MobiDB-lite"/>
    </source>
</evidence>
<dbReference type="GO" id="GO:0007163">
    <property type="term" value="P:establishment or maintenance of cell polarity"/>
    <property type="evidence" value="ECO:0007669"/>
    <property type="project" value="TreeGrafter"/>
</dbReference>
<feature type="domain" description="PDZ" evidence="2">
    <location>
        <begin position="1036"/>
        <end position="1106"/>
    </location>
</feature>
<dbReference type="AlphaFoldDB" id="A0AAD9MNP7"/>
<feature type="region of interest" description="Disordered" evidence="1">
    <location>
        <begin position="979"/>
        <end position="1022"/>
    </location>
</feature>
<dbReference type="InterPro" id="IPR051741">
    <property type="entry name" value="PAR6_homolog"/>
</dbReference>
<dbReference type="PANTHER" id="PTHR14102">
    <property type="entry name" value="PAR-6-RELATED"/>
    <property type="match status" value="1"/>
</dbReference>
<feature type="compositionally biased region" description="Basic and acidic residues" evidence="1">
    <location>
        <begin position="91"/>
        <end position="107"/>
    </location>
</feature>
<dbReference type="EMBL" id="JAODUP010001513">
    <property type="protein sequence ID" value="KAK2140020.1"/>
    <property type="molecule type" value="Genomic_DNA"/>
</dbReference>
<sequence>MYLMSSPIVKDIWKSGTTLGCTDIEYELDTSYPRLDSPFYHKLRQKYPRAFRRRTLNGSMSETSSVCSEIIMSRSHNRAMLSPRNQSTESHLGDGRPPRHPPMERNESGNVEMGIIGTSRPRQRRGLCKGMGSQYSSTTSLYSQILENSRGMAYKSDSMISLRERLLKNQESWDQLLSDDPPKTLKERGSQMDLSKLGLSSTEVVRSELSKANHEVLRSNAEKMGKLCELGQALEKMMAGLDGKTKITEPLRVDTVMDDSSTRCGVNGLAADNEKKVFPSTRRFASPDSHDSAVEMDNASLLSNHSSDNTHLNGSNPAERKPLDQKEANFNRVTDVPNVSVLTSVHEELKASLPPQAPSLVERPSRARCRTPKLRSRGASPLLHSEPSSLNSSINGDLTPRSTLLSPDQGILSSDSDADSGISQPVVKSLEPFCLTDDRSTREVSRGVGLKSQFCNSESNILSASRSRSCDKKREVKFEDEVYGKYADKRHRTLSQSAVCGDKSWISYADVVTGYGVPPGFDVEQYSDYLSDGVQVLNGHSRNQATMHMKQAALREASRKHSNKLPSSNLHDDHPDSNLHKMSSSSLAPPPRTKHKQQRMKQNIKNGLHQRQHSTSQSNLQSVPSISELELNSELASYNTSLDDLDFDDVGQSKKKSKLLWKKNKGRFTPTKEVEKIQNRIGGLSRSSSKTSVASSLVGDADSVSRPVLTSGDHTAHQRSAPNMVEQVSGFGRPMEKPPPVPKPKHLSKQHNTSTLPESNFTVRDPEQKPSLAPKPQVGHANPSTGSEKKRVNETDNRCQNNNRTTSVPDNKKFSQKSRSRSSGYEDVDVDLLDEKFMSSENVYESVGIVQNIPTVTPAEPDISGFEEDVEEYNEAAIDVPPGDNLEKTKDFSGSNTSLSSSISSFKNSAKRKFSKLRKALSLENVNKTSQDDKVASHMKSNNSLSQTPVIEKNNNFKRSSSLKSITDAFGFVKKIRDKRASGSGSQMGNLAPGQRKPPRAPTGSKKMLSIGNPETPQNFRPIGNIKEINEDGTRVIELNKPPHGPFGFYIARASAKYNHGIIVSRLSDALPDHFFAGLIAVGDEILQINGQEVHDMTLEDVFDIMASENRLILRTVPFASRTEI</sequence>
<feature type="compositionally biased region" description="Basic residues" evidence="1">
    <location>
        <begin position="366"/>
        <end position="376"/>
    </location>
</feature>
<dbReference type="GO" id="GO:0060341">
    <property type="term" value="P:regulation of cellular localization"/>
    <property type="evidence" value="ECO:0007669"/>
    <property type="project" value="TreeGrafter"/>
</dbReference>
<feature type="region of interest" description="Disordered" evidence="1">
    <location>
        <begin position="353"/>
        <end position="423"/>
    </location>
</feature>
<dbReference type="PANTHER" id="PTHR14102:SF12">
    <property type="entry name" value="CDNA SEQUENCE BC034090"/>
    <property type="match status" value="1"/>
</dbReference>
<feature type="region of interest" description="Disordered" evidence="1">
    <location>
        <begin position="302"/>
        <end position="332"/>
    </location>
</feature>
<keyword evidence="4" id="KW-1185">Reference proteome</keyword>
<feature type="region of interest" description="Disordered" evidence="1">
    <location>
        <begin position="672"/>
        <end position="826"/>
    </location>
</feature>
<feature type="compositionally biased region" description="Low complexity" evidence="1">
    <location>
        <begin position="685"/>
        <end position="696"/>
    </location>
</feature>
<feature type="compositionally biased region" description="Polar residues" evidence="1">
    <location>
        <begin position="386"/>
        <end position="415"/>
    </location>
</feature>
<feature type="region of interest" description="Disordered" evidence="1">
    <location>
        <begin position="547"/>
        <end position="625"/>
    </location>
</feature>
<dbReference type="PROSITE" id="PS50106">
    <property type="entry name" value="PDZ"/>
    <property type="match status" value="1"/>
</dbReference>
<feature type="compositionally biased region" description="Polar residues" evidence="1">
    <location>
        <begin position="613"/>
        <end position="625"/>
    </location>
</feature>